<comment type="caution">
    <text evidence="1">The sequence shown here is derived from an EMBL/GenBank/DDBJ whole genome shotgun (WGS) entry which is preliminary data.</text>
</comment>
<organism evidence="1 2">
    <name type="scientific">Micromonospora vinacea</name>
    <dbReference type="NCBI Taxonomy" id="709878"/>
    <lineage>
        <taxon>Bacteria</taxon>
        <taxon>Bacillati</taxon>
        <taxon>Actinomycetota</taxon>
        <taxon>Actinomycetes</taxon>
        <taxon>Micromonosporales</taxon>
        <taxon>Micromonosporaceae</taxon>
        <taxon>Micromonospora</taxon>
    </lineage>
</organism>
<name>A0ABS0K5G9_9ACTN</name>
<dbReference type="EMBL" id="JADOTY010000001">
    <property type="protein sequence ID" value="MBG6103866.1"/>
    <property type="molecule type" value="Genomic_DNA"/>
</dbReference>
<evidence type="ECO:0000313" key="2">
    <source>
        <dbReference type="Proteomes" id="UP000631791"/>
    </source>
</evidence>
<accession>A0ABS0K5G9</accession>
<proteinExistence type="predicted"/>
<dbReference type="Proteomes" id="UP000631791">
    <property type="component" value="Unassembled WGS sequence"/>
</dbReference>
<reference evidence="1 2" key="1">
    <citation type="submission" date="2020-11" db="EMBL/GenBank/DDBJ databases">
        <title>Sequencing the genomes of 1000 actinobacteria strains.</title>
        <authorList>
            <person name="Klenk H.-P."/>
        </authorList>
    </citation>
    <scope>NUCLEOTIDE SEQUENCE [LARGE SCALE GENOMIC DNA]</scope>
    <source>
        <strain evidence="1 2">DSM 101695</strain>
    </source>
</reference>
<protein>
    <submittedName>
        <fullName evidence="1">Uncharacterized protein</fullName>
    </submittedName>
</protein>
<sequence length="97" mass="10766">MSNKQGKADGLGQRHVTVVQLQAAQDAPGFTTFFEPEGGERFIAPGDHLTVTFDTAEPQEIHLVMYKAGLAFWRPTSGDVRVAIADQRSREEVTHLW</sequence>
<evidence type="ECO:0000313" key="1">
    <source>
        <dbReference type="EMBL" id="MBG6103866.1"/>
    </source>
</evidence>
<dbReference type="RefSeq" id="WP_196922405.1">
    <property type="nucleotide sequence ID" value="NZ_JADOTY010000001.1"/>
</dbReference>
<gene>
    <name evidence="1" type="ORF">IW249_004280</name>
</gene>
<keyword evidence="2" id="KW-1185">Reference proteome</keyword>